<proteinExistence type="predicted"/>
<dbReference type="GO" id="GO:0009055">
    <property type="term" value="F:electron transfer activity"/>
    <property type="evidence" value="ECO:0007669"/>
    <property type="project" value="InterPro"/>
</dbReference>
<dbReference type="EMBL" id="JAMQYH010000002">
    <property type="protein sequence ID" value="KAJ1699726.1"/>
    <property type="molecule type" value="Genomic_DNA"/>
</dbReference>
<organism evidence="3 4">
    <name type="scientific">Rhynchospora breviuscula</name>
    <dbReference type="NCBI Taxonomy" id="2022672"/>
    <lineage>
        <taxon>Eukaryota</taxon>
        <taxon>Viridiplantae</taxon>
        <taxon>Streptophyta</taxon>
        <taxon>Embryophyta</taxon>
        <taxon>Tracheophyta</taxon>
        <taxon>Spermatophyta</taxon>
        <taxon>Magnoliopsida</taxon>
        <taxon>Liliopsida</taxon>
        <taxon>Poales</taxon>
        <taxon>Cyperaceae</taxon>
        <taxon>Cyperoideae</taxon>
        <taxon>Rhynchosporeae</taxon>
        <taxon>Rhynchospora</taxon>
    </lineage>
</organism>
<keyword evidence="1" id="KW-0732">Signal</keyword>
<feature type="domain" description="Phytocyanin" evidence="2">
    <location>
        <begin position="30"/>
        <end position="144"/>
    </location>
</feature>
<feature type="chain" id="PRO_5040188042" description="Phytocyanin domain-containing protein" evidence="1">
    <location>
        <begin position="30"/>
        <end position="148"/>
    </location>
</feature>
<evidence type="ECO:0000259" key="2">
    <source>
        <dbReference type="PROSITE" id="PS51485"/>
    </source>
</evidence>
<comment type="caution">
    <text evidence="3">The sequence shown here is derived from an EMBL/GenBank/DDBJ whole genome shotgun (WGS) entry which is preliminary data.</text>
</comment>
<keyword evidence="4" id="KW-1185">Reference proteome</keyword>
<feature type="signal peptide" evidence="1">
    <location>
        <begin position="1"/>
        <end position="29"/>
    </location>
</feature>
<dbReference type="Gene3D" id="2.60.40.420">
    <property type="entry name" value="Cupredoxins - blue copper proteins"/>
    <property type="match status" value="1"/>
</dbReference>
<evidence type="ECO:0000313" key="3">
    <source>
        <dbReference type="EMBL" id="KAJ1699726.1"/>
    </source>
</evidence>
<evidence type="ECO:0000256" key="1">
    <source>
        <dbReference type="SAM" id="SignalP"/>
    </source>
</evidence>
<sequence>MGPRNSILVAGIVVVLALTFASEMSTVNAARFIVGDDKHWTFGYNYTDWAQKNAPFHVNDTLVFMYDPPSNLTHPHSVYLMNNLKSYLSCNLNKSRMVGNVIQGAGSGFEFTLKKRKPHYFACGERNGFHCTVGQMKFVITPRRPCRG</sequence>
<name>A0A9Q0CT77_9POAL</name>
<dbReference type="PROSITE" id="PS51485">
    <property type="entry name" value="PHYTOCYANIN"/>
    <property type="match status" value="1"/>
</dbReference>
<dbReference type="InterPro" id="IPR008972">
    <property type="entry name" value="Cupredoxin"/>
</dbReference>
<dbReference type="InterPro" id="IPR003245">
    <property type="entry name" value="Phytocyanin_dom"/>
</dbReference>
<dbReference type="PANTHER" id="PTHR34052">
    <property type="entry name" value="GLYCINE-RICH PROTEIN-LIKE"/>
    <property type="match status" value="1"/>
</dbReference>
<evidence type="ECO:0000313" key="4">
    <source>
        <dbReference type="Proteomes" id="UP001151287"/>
    </source>
</evidence>
<dbReference type="OrthoDB" id="1839683at2759"/>
<dbReference type="Proteomes" id="UP001151287">
    <property type="component" value="Unassembled WGS sequence"/>
</dbReference>
<protein>
    <recommendedName>
        <fullName evidence="2">Phytocyanin domain-containing protein</fullName>
    </recommendedName>
</protein>
<dbReference type="AlphaFoldDB" id="A0A9Q0CT77"/>
<dbReference type="Pfam" id="PF02298">
    <property type="entry name" value="Cu_bind_like"/>
    <property type="match status" value="1"/>
</dbReference>
<gene>
    <name evidence="3" type="ORF">LUZ63_008238</name>
</gene>
<dbReference type="PANTHER" id="PTHR34052:SF1">
    <property type="entry name" value="OS06G0216700 PROTEIN"/>
    <property type="match status" value="1"/>
</dbReference>
<reference evidence="3" key="1">
    <citation type="journal article" date="2022" name="Cell">
        <title>Repeat-based holocentromeres influence genome architecture and karyotype evolution.</title>
        <authorList>
            <person name="Hofstatter P.G."/>
            <person name="Thangavel G."/>
            <person name="Lux T."/>
            <person name="Neumann P."/>
            <person name="Vondrak T."/>
            <person name="Novak P."/>
            <person name="Zhang M."/>
            <person name="Costa L."/>
            <person name="Castellani M."/>
            <person name="Scott A."/>
            <person name="Toegelov H."/>
            <person name="Fuchs J."/>
            <person name="Mata-Sucre Y."/>
            <person name="Dias Y."/>
            <person name="Vanzela A.L.L."/>
            <person name="Huettel B."/>
            <person name="Almeida C.C.S."/>
            <person name="Simkova H."/>
            <person name="Souza G."/>
            <person name="Pedrosa-Harand A."/>
            <person name="Macas J."/>
            <person name="Mayer K.F.X."/>
            <person name="Houben A."/>
            <person name="Marques A."/>
        </authorList>
    </citation>
    <scope>NUCLEOTIDE SEQUENCE</scope>
    <source>
        <strain evidence="3">RhyBre1mFocal</strain>
    </source>
</reference>
<dbReference type="SUPFAM" id="SSF49503">
    <property type="entry name" value="Cupredoxins"/>
    <property type="match status" value="1"/>
</dbReference>
<accession>A0A9Q0CT77</accession>